<feature type="region of interest" description="Disordered" evidence="1">
    <location>
        <begin position="295"/>
        <end position="314"/>
    </location>
</feature>
<dbReference type="AlphaFoldDB" id="A0AAN6ETS6"/>
<dbReference type="GO" id="GO:0005634">
    <property type="term" value="C:nucleus"/>
    <property type="evidence" value="ECO:0007669"/>
    <property type="project" value="TreeGrafter"/>
</dbReference>
<evidence type="ECO:0000259" key="2">
    <source>
        <dbReference type="Pfam" id="PF21762"/>
    </source>
</evidence>
<dbReference type="InterPro" id="IPR048519">
    <property type="entry name" value="Gfd2/YDR514C-like_C"/>
</dbReference>
<gene>
    <name evidence="3" type="ORF">HRR80_005172</name>
</gene>
<dbReference type="Proteomes" id="UP001161757">
    <property type="component" value="Unassembled WGS sequence"/>
</dbReference>
<comment type="caution">
    <text evidence="3">The sequence shown here is derived from an EMBL/GenBank/DDBJ whole genome shotgun (WGS) entry which is preliminary data.</text>
</comment>
<feature type="region of interest" description="Disordered" evidence="1">
    <location>
        <begin position="116"/>
        <end position="140"/>
    </location>
</feature>
<feature type="region of interest" description="Disordered" evidence="1">
    <location>
        <begin position="1"/>
        <end position="87"/>
    </location>
</feature>
<feature type="region of interest" description="Disordered" evidence="1">
    <location>
        <begin position="719"/>
        <end position="745"/>
    </location>
</feature>
<dbReference type="InterPro" id="IPR040151">
    <property type="entry name" value="Gfd2/YDR514C-like"/>
</dbReference>
<dbReference type="SUPFAM" id="SSF53098">
    <property type="entry name" value="Ribonuclease H-like"/>
    <property type="match status" value="1"/>
</dbReference>
<sequence length="826" mass="92686">MTRKKHLPPPPLQATKMAEEQSTPARDRLNQLFSGCPRPAPPDPGKPHFSEVELDKKTAQDQEPWTIPATAQYPRQIVHPPQPERNTDCLTSSDDEDDYVAAFKPKVQVSMKLASDYPGSSRRSALPHHNPHNTPAVSYDGVDESISFVPGGKVSSKGKGKDADLEERVSANPDYAWPTSPYPVKGVFCQFSLAAAFPYKYMNDKNDRVSRHFFAQNKFYQNTWDLFYLYPPYTLSSKPILLVPYAQFAALAIRISEAFNVPISVPPFPFTLTFYDDGTPRPRFIGISRSRDKARELQDRIPPPSVGHGECPDDASPEVRRNFEAFRAMCQDALAASKRKSPLFKQKKKEEDRLLTYRDWYSQLRRAQRYFGLRRRQAKPQPPPANLPWTEEQQYHLQQIRKAHNTLDPLDVNLPAPFPFEKQPVVIAVDIESYERDHKLITEIGVSTLDTLDLVDLPPGEGGKNWTSQIRSRHFRIQERAHMVNKDFCTGNPDAFQFGKSEFLALSEAAAKVDSCFEWPFSVQFKHPGLSGWWDITRTSSKSEQRDSNEPPAMSAGVSIGPSNSEQAQANRAAGASVLQGLENPDTIKDALDQADKVPTIPEFLQRGSKERNIILLGHDIESDLAYLRVLGSKIFSPSRATYPVAAMNADEGAFKILASIVEALDTVKLYRILKQEKQNRKLGSILHDLGIPYDFLHNAGNDARYTMEALVAMAIKDRLEEDNPDNERRVSTTENQASDMADMPDPAHYGGWNAIGEKADGTVSASAASMMPANDEPESDAYEAAILAPSDYGSPPKELDPEIVAVMERLKMDTTCDYEEPKRRF</sequence>
<dbReference type="GO" id="GO:0003676">
    <property type="term" value="F:nucleic acid binding"/>
    <property type="evidence" value="ECO:0007669"/>
    <property type="project" value="InterPro"/>
</dbReference>
<dbReference type="PANTHER" id="PTHR28083">
    <property type="entry name" value="GOOD FOR FULL DBP5 ACTIVITY PROTEIN 2"/>
    <property type="match status" value="1"/>
</dbReference>
<reference evidence="3" key="1">
    <citation type="submission" date="2023-01" db="EMBL/GenBank/DDBJ databases">
        <title>Exophiala dermititidis isolated from Cystic Fibrosis Patient.</title>
        <authorList>
            <person name="Kurbessoian T."/>
            <person name="Crocker A."/>
            <person name="Murante D."/>
            <person name="Hogan D.A."/>
            <person name="Stajich J.E."/>
        </authorList>
    </citation>
    <scope>NUCLEOTIDE SEQUENCE</scope>
    <source>
        <strain evidence="3">Ex8</strain>
    </source>
</reference>
<feature type="region of interest" description="Disordered" evidence="1">
    <location>
        <begin position="541"/>
        <end position="575"/>
    </location>
</feature>
<dbReference type="InterPro" id="IPR012337">
    <property type="entry name" value="RNaseH-like_sf"/>
</dbReference>
<dbReference type="EMBL" id="JAJGCB010000009">
    <property type="protein sequence ID" value="KAJ8991118.1"/>
    <property type="molecule type" value="Genomic_DNA"/>
</dbReference>
<feature type="compositionally biased region" description="Basic and acidic residues" evidence="1">
    <location>
        <begin position="719"/>
        <end position="732"/>
    </location>
</feature>
<feature type="compositionally biased region" description="Polar residues" evidence="1">
    <location>
        <begin position="561"/>
        <end position="570"/>
    </location>
</feature>
<feature type="domain" description="Gfd2/YDR514C-like C-terminal" evidence="2">
    <location>
        <begin position="425"/>
        <end position="523"/>
    </location>
</feature>
<dbReference type="InterPro" id="IPR036397">
    <property type="entry name" value="RNaseH_sf"/>
</dbReference>
<dbReference type="Pfam" id="PF21762">
    <property type="entry name" value="DEDDh_C"/>
    <property type="match status" value="2"/>
</dbReference>
<evidence type="ECO:0000313" key="3">
    <source>
        <dbReference type="EMBL" id="KAJ8991118.1"/>
    </source>
</evidence>
<evidence type="ECO:0000313" key="4">
    <source>
        <dbReference type="Proteomes" id="UP001161757"/>
    </source>
</evidence>
<dbReference type="PANTHER" id="PTHR28083:SF1">
    <property type="entry name" value="GOOD FOR FULL DBP5 ACTIVITY PROTEIN 2"/>
    <property type="match status" value="1"/>
</dbReference>
<organism evidence="3 4">
    <name type="scientific">Exophiala dermatitidis</name>
    <name type="common">Black yeast-like fungus</name>
    <name type="synonym">Wangiella dermatitidis</name>
    <dbReference type="NCBI Taxonomy" id="5970"/>
    <lineage>
        <taxon>Eukaryota</taxon>
        <taxon>Fungi</taxon>
        <taxon>Dikarya</taxon>
        <taxon>Ascomycota</taxon>
        <taxon>Pezizomycotina</taxon>
        <taxon>Eurotiomycetes</taxon>
        <taxon>Chaetothyriomycetidae</taxon>
        <taxon>Chaetothyriales</taxon>
        <taxon>Herpotrichiellaceae</taxon>
        <taxon>Exophiala</taxon>
    </lineage>
</organism>
<protein>
    <recommendedName>
        <fullName evidence="2">Gfd2/YDR514C-like C-terminal domain-containing protein</fullName>
    </recommendedName>
</protein>
<proteinExistence type="predicted"/>
<name>A0AAN6ETS6_EXODE</name>
<accession>A0AAN6ETS6</accession>
<evidence type="ECO:0000256" key="1">
    <source>
        <dbReference type="SAM" id="MobiDB-lite"/>
    </source>
</evidence>
<dbReference type="Gene3D" id="3.30.420.10">
    <property type="entry name" value="Ribonuclease H-like superfamily/Ribonuclease H"/>
    <property type="match status" value="1"/>
</dbReference>
<feature type="domain" description="Gfd2/YDR514C-like C-terminal" evidence="2">
    <location>
        <begin position="603"/>
        <end position="714"/>
    </location>
</feature>
<feature type="compositionally biased region" description="Basic and acidic residues" evidence="1">
    <location>
        <begin position="45"/>
        <end position="60"/>
    </location>
</feature>